<protein>
    <submittedName>
        <fullName evidence="1">Uncharacterized protein</fullName>
    </submittedName>
</protein>
<name>A0A1V0ABJ5_9ACTN</name>
<dbReference type="KEGG" id="noa:BKM31_44500"/>
<proteinExistence type="predicted"/>
<evidence type="ECO:0000313" key="1">
    <source>
        <dbReference type="EMBL" id="AQZ67588.1"/>
    </source>
</evidence>
<keyword evidence="2" id="KW-1185">Reference proteome</keyword>
<reference evidence="2" key="1">
    <citation type="journal article" date="2017" name="Med. Chem. Commun.">
        <title>Nonomuraea sp. ATCC 55076 harbours the largest actinomycete chromosome to date and the kistamicin biosynthetic gene cluster.</title>
        <authorList>
            <person name="Nazari B."/>
            <person name="Forneris C.C."/>
            <person name="Gibson M.I."/>
            <person name="Moon K."/>
            <person name="Schramma K.R."/>
            <person name="Seyedsayamdost M.R."/>
        </authorList>
    </citation>
    <scope>NUCLEOTIDE SEQUENCE [LARGE SCALE GENOMIC DNA]</scope>
    <source>
        <strain evidence="2">ATCC 55076</strain>
    </source>
</reference>
<dbReference type="Proteomes" id="UP000190797">
    <property type="component" value="Chromosome"/>
</dbReference>
<evidence type="ECO:0000313" key="2">
    <source>
        <dbReference type="Proteomes" id="UP000190797"/>
    </source>
</evidence>
<accession>A0A1V0ABJ5</accession>
<sequence>MLELPSIALIVYRPDGRRQGSIPAGARPHLRFTSLLLAQRECFMLSIRLTGTPGDVADAVLTLRETFSVTAIKGLCPSAPVQPEVRVYVEVATAG</sequence>
<gene>
    <name evidence="1" type="ORF">BKM31_44500</name>
</gene>
<dbReference type="EMBL" id="CP017717">
    <property type="protein sequence ID" value="AQZ67588.1"/>
    <property type="molecule type" value="Genomic_DNA"/>
</dbReference>
<organism evidence="1 2">
    <name type="scientific">[Actinomadura] parvosata subsp. kistnae</name>
    <dbReference type="NCBI Taxonomy" id="1909395"/>
    <lineage>
        <taxon>Bacteria</taxon>
        <taxon>Bacillati</taxon>
        <taxon>Actinomycetota</taxon>
        <taxon>Actinomycetes</taxon>
        <taxon>Streptosporangiales</taxon>
        <taxon>Streptosporangiaceae</taxon>
        <taxon>Nonomuraea</taxon>
    </lineage>
</organism>
<dbReference type="AlphaFoldDB" id="A0A1V0ABJ5"/>